<protein>
    <submittedName>
        <fullName evidence="2">Uncharacterized protein</fullName>
    </submittedName>
</protein>
<dbReference type="RefSeq" id="XP_046076116.1">
    <property type="nucleotide sequence ID" value="XM_046221601.1"/>
</dbReference>
<dbReference type="EMBL" id="JAJTJA010000002">
    <property type="protein sequence ID" value="KAH8703098.1"/>
    <property type="molecule type" value="Genomic_DNA"/>
</dbReference>
<dbReference type="AlphaFoldDB" id="A0AAD4PZK5"/>
<evidence type="ECO:0000256" key="1">
    <source>
        <dbReference type="SAM" id="MobiDB-lite"/>
    </source>
</evidence>
<comment type="caution">
    <text evidence="2">The sequence shown here is derived from an EMBL/GenBank/DDBJ whole genome shotgun (WGS) entry which is preliminary data.</text>
</comment>
<feature type="compositionally biased region" description="Basic and acidic residues" evidence="1">
    <location>
        <begin position="330"/>
        <end position="345"/>
    </location>
</feature>
<dbReference type="Proteomes" id="UP001201262">
    <property type="component" value="Unassembled WGS sequence"/>
</dbReference>
<evidence type="ECO:0000313" key="3">
    <source>
        <dbReference type="Proteomes" id="UP001201262"/>
    </source>
</evidence>
<feature type="compositionally biased region" description="Low complexity" evidence="1">
    <location>
        <begin position="297"/>
        <end position="312"/>
    </location>
</feature>
<feature type="compositionally biased region" description="Pro residues" evidence="1">
    <location>
        <begin position="313"/>
        <end position="322"/>
    </location>
</feature>
<feature type="region of interest" description="Disordered" evidence="1">
    <location>
        <begin position="84"/>
        <end position="134"/>
    </location>
</feature>
<dbReference type="GeneID" id="70251888"/>
<feature type="compositionally biased region" description="Polar residues" evidence="1">
    <location>
        <begin position="397"/>
        <end position="407"/>
    </location>
</feature>
<name>A0AAD4PZK5_9EURO</name>
<organism evidence="2 3">
    <name type="scientific">Talaromyces proteolyticus</name>
    <dbReference type="NCBI Taxonomy" id="1131652"/>
    <lineage>
        <taxon>Eukaryota</taxon>
        <taxon>Fungi</taxon>
        <taxon>Dikarya</taxon>
        <taxon>Ascomycota</taxon>
        <taxon>Pezizomycotina</taxon>
        <taxon>Eurotiomycetes</taxon>
        <taxon>Eurotiomycetidae</taxon>
        <taxon>Eurotiales</taxon>
        <taxon>Trichocomaceae</taxon>
        <taxon>Talaromyces</taxon>
        <taxon>Talaromyces sect. Bacilispori</taxon>
    </lineage>
</organism>
<feature type="region of interest" description="Disordered" evidence="1">
    <location>
        <begin position="1"/>
        <end position="33"/>
    </location>
</feature>
<keyword evidence="3" id="KW-1185">Reference proteome</keyword>
<accession>A0AAD4PZK5</accession>
<feature type="compositionally biased region" description="Low complexity" evidence="1">
    <location>
        <begin position="113"/>
        <end position="125"/>
    </location>
</feature>
<sequence length="420" mass="45339">MPSNFNPALIATQKVDPGPGSASQAGDAKINTSGQVVPEIFDHSMMDYPATIPEQSNEAAPYHNTVADTVSCLATGKGLERLPVKPNTFTVPDWSDSESSNEGAAPPPPLPPSTTTSVSLPEETTATVSNNPLAPSAENVRMTFTGGASADVSVIGEVPGAAEELSGVISAGNFGELPSPSAQKRDMLAAFQEALAFGSRLSRIEEEPPEDSAQKFPHGDSVQVKHATSKKRDEKAVRFLMEDSITEKDFISHLSNPPVEARGTERLGFLTAYTELANKFEEIEETYTINQPEASHSSSTLSSPPTDLDTPIIPQPLPPPPTVHRRSGRERRAPERYDADHEPIQVKRKIKSDRAPKNKAIPNPKPTVKKHERSPIRKKKPTKKGCGARRSAPKSKSIPQQTVSVSSRGRVRLPTVRYTP</sequence>
<feature type="region of interest" description="Disordered" evidence="1">
    <location>
        <begin position="205"/>
        <end position="233"/>
    </location>
</feature>
<evidence type="ECO:0000313" key="2">
    <source>
        <dbReference type="EMBL" id="KAH8703098.1"/>
    </source>
</evidence>
<feature type="compositionally biased region" description="Basic residues" evidence="1">
    <location>
        <begin position="367"/>
        <end position="393"/>
    </location>
</feature>
<reference evidence="2" key="1">
    <citation type="submission" date="2021-12" db="EMBL/GenBank/DDBJ databases">
        <title>Convergent genome expansion in fungi linked to evolution of root-endophyte symbiosis.</title>
        <authorList>
            <consortium name="DOE Joint Genome Institute"/>
            <person name="Ke Y.-H."/>
            <person name="Bonito G."/>
            <person name="Liao H.-L."/>
            <person name="Looney B."/>
            <person name="Rojas-Flechas A."/>
            <person name="Nash J."/>
            <person name="Hameed K."/>
            <person name="Schadt C."/>
            <person name="Martin F."/>
            <person name="Crous P.W."/>
            <person name="Miettinen O."/>
            <person name="Magnuson J.K."/>
            <person name="Labbe J."/>
            <person name="Jacobson D."/>
            <person name="Doktycz M.J."/>
            <person name="Veneault-Fourrey C."/>
            <person name="Kuo A."/>
            <person name="Mondo S."/>
            <person name="Calhoun S."/>
            <person name="Riley R."/>
            <person name="Ohm R."/>
            <person name="LaButti K."/>
            <person name="Andreopoulos B."/>
            <person name="Pangilinan J."/>
            <person name="Nolan M."/>
            <person name="Tritt A."/>
            <person name="Clum A."/>
            <person name="Lipzen A."/>
            <person name="Daum C."/>
            <person name="Barry K."/>
            <person name="Grigoriev I.V."/>
            <person name="Vilgalys R."/>
        </authorList>
    </citation>
    <scope>NUCLEOTIDE SEQUENCE</scope>
    <source>
        <strain evidence="2">PMI_201</strain>
    </source>
</reference>
<proteinExistence type="predicted"/>
<feature type="region of interest" description="Disordered" evidence="1">
    <location>
        <begin position="289"/>
        <end position="420"/>
    </location>
</feature>
<gene>
    <name evidence="2" type="ORF">BGW36DRAFT_443104</name>
</gene>